<keyword evidence="3" id="KW-1133">Transmembrane helix</keyword>
<protein>
    <submittedName>
        <fullName evidence="5">Winged helix-turn-helix domain-containing protein</fullName>
    </submittedName>
</protein>
<proteinExistence type="predicted"/>
<feature type="DNA-binding region" description="OmpR/PhoB-type" evidence="2">
    <location>
        <begin position="4"/>
        <end position="108"/>
    </location>
</feature>
<keyword evidence="3" id="KW-0812">Transmembrane</keyword>
<dbReference type="EMBL" id="CP082275">
    <property type="protein sequence ID" value="USH01192.1"/>
    <property type="molecule type" value="Genomic_DNA"/>
</dbReference>
<dbReference type="RefSeq" id="WP_251875305.1">
    <property type="nucleotide sequence ID" value="NZ_CP082275.1"/>
</dbReference>
<dbReference type="SMART" id="SM00862">
    <property type="entry name" value="Trans_reg_C"/>
    <property type="match status" value="1"/>
</dbReference>
<reference evidence="5" key="1">
    <citation type="submission" date="2021-08" db="EMBL/GenBank/DDBJ databases">
        <authorList>
            <person name="Sakaguchi M."/>
            <person name="Kikuchi T."/>
            <person name="Urbanczyk H."/>
        </authorList>
    </citation>
    <scope>NUCLEOTIDE SEQUENCE</scope>
    <source>
        <strain evidence="5">020920N</strain>
    </source>
</reference>
<dbReference type="InterPro" id="IPR001867">
    <property type="entry name" value="OmpR/PhoB-type_DNA-bd"/>
</dbReference>
<keyword evidence="3" id="KW-0472">Membrane</keyword>
<evidence type="ECO:0000256" key="1">
    <source>
        <dbReference type="ARBA" id="ARBA00023125"/>
    </source>
</evidence>
<sequence length="217" mass="24813">MNEPERINLGRFRWDQKTQYLYPQDQNGNDIIDEAKRLTNKQQALIECLYKAAPEKVTSDEIMLYVWGSEHISNENLPELINCTREVLEDSDNTLIGNVPGVGYSLDCETLTGQEEKIHQEMRELAEVLDETTTAEGQAFNGIAWARLGIVAVLAVISVINIKHFVEAYQLKKRFIETRLAVPYPHIEKTEDENKLIVTVEGKECIYEKDVEIITCP</sequence>
<evidence type="ECO:0000259" key="4">
    <source>
        <dbReference type="PROSITE" id="PS51755"/>
    </source>
</evidence>
<dbReference type="Gene3D" id="1.10.10.10">
    <property type="entry name" value="Winged helix-like DNA-binding domain superfamily/Winged helix DNA-binding domain"/>
    <property type="match status" value="1"/>
</dbReference>
<name>A0ABY4WVQ8_9GAMM</name>
<gene>
    <name evidence="5" type="ORF">K6Q96_09610</name>
</gene>
<dbReference type="Proteomes" id="UP001056255">
    <property type="component" value="Chromosome I"/>
</dbReference>
<dbReference type="SUPFAM" id="SSF46894">
    <property type="entry name" value="C-terminal effector domain of the bipartite response regulators"/>
    <property type="match status" value="1"/>
</dbReference>
<evidence type="ECO:0000256" key="3">
    <source>
        <dbReference type="SAM" id="Phobius"/>
    </source>
</evidence>
<dbReference type="Pfam" id="PF00486">
    <property type="entry name" value="Trans_reg_C"/>
    <property type="match status" value="1"/>
</dbReference>
<evidence type="ECO:0000256" key="2">
    <source>
        <dbReference type="PROSITE-ProRule" id="PRU01091"/>
    </source>
</evidence>
<keyword evidence="6" id="KW-1185">Reference proteome</keyword>
<feature type="domain" description="OmpR/PhoB-type" evidence="4">
    <location>
        <begin position="4"/>
        <end position="108"/>
    </location>
</feature>
<accession>A0ABY4WVQ8</accession>
<feature type="transmembrane region" description="Helical" evidence="3">
    <location>
        <begin position="144"/>
        <end position="166"/>
    </location>
</feature>
<organism evidence="5 6">
    <name type="scientific">Grimontia kaedaensis</name>
    <dbReference type="NCBI Taxonomy" id="2872157"/>
    <lineage>
        <taxon>Bacteria</taxon>
        <taxon>Pseudomonadati</taxon>
        <taxon>Pseudomonadota</taxon>
        <taxon>Gammaproteobacteria</taxon>
        <taxon>Vibrionales</taxon>
        <taxon>Vibrionaceae</taxon>
        <taxon>Grimontia</taxon>
    </lineage>
</organism>
<evidence type="ECO:0000313" key="6">
    <source>
        <dbReference type="Proteomes" id="UP001056255"/>
    </source>
</evidence>
<keyword evidence="1 2" id="KW-0238">DNA-binding</keyword>
<dbReference type="InterPro" id="IPR036388">
    <property type="entry name" value="WH-like_DNA-bd_sf"/>
</dbReference>
<evidence type="ECO:0000313" key="5">
    <source>
        <dbReference type="EMBL" id="USH01192.1"/>
    </source>
</evidence>
<dbReference type="InterPro" id="IPR016032">
    <property type="entry name" value="Sig_transdc_resp-reg_C-effctor"/>
</dbReference>
<dbReference type="PROSITE" id="PS51755">
    <property type="entry name" value="OMPR_PHOB"/>
    <property type="match status" value="1"/>
</dbReference>